<evidence type="ECO:0000256" key="2">
    <source>
        <dbReference type="ARBA" id="ARBA00019825"/>
    </source>
</evidence>
<reference evidence="8 9" key="1">
    <citation type="submission" date="2017-06" db="EMBL/GenBank/DDBJ databases">
        <title>Aedes aegypti genome working group (AGWG) sequencing and assembly.</title>
        <authorList>
            <consortium name="Aedes aegypti Genome Working Group (AGWG)"/>
            <person name="Matthews B.J."/>
        </authorList>
    </citation>
    <scope>NUCLEOTIDE SEQUENCE [LARGE SCALE GENOMIC DNA]</scope>
    <source>
        <strain evidence="8 9">LVP_AGWG</strain>
    </source>
</reference>
<organism evidence="8 9">
    <name type="scientific">Aedes aegypti</name>
    <name type="common">Yellowfever mosquito</name>
    <name type="synonym">Culex aegypti</name>
    <dbReference type="NCBI Taxonomy" id="7159"/>
    <lineage>
        <taxon>Eukaryota</taxon>
        <taxon>Metazoa</taxon>
        <taxon>Ecdysozoa</taxon>
        <taxon>Arthropoda</taxon>
        <taxon>Hexapoda</taxon>
        <taxon>Insecta</taxon>
        <taxon>Pterygota</taxon>
        <taxon>Neoptera</taxon>
        <taxon>Endopterygota</taxon>
        <taxon>Diptera</taxon>
        <taxon>Nematocera</taxon>
        <taxon>Culicoidea</taxon>
        <taxon>Culicidae</taxon>
        <taxon>Culicinae</taxon>
        <taxon>Aedini</taxon>
        <taxon>Aedes</taxon>
        <taxon>Stegomyia</taxon>
    </lineage>
</organism>
<evidence type="ECO:0000313" key="9">
    <source>
        <dbReference type="Proteomes" id="UP000008820"/>
    </source>
</evidence>
<proteinExistence type="inferred from homology"/>
<evidence type="ECO:0000256" key="1">
    <source>
        <dbReference type="ARBA" id="ARBA00008060"/>
    </source>
</evidence>
<protein>
    <recommendedName>
        <fullName evidence="2">DNA repair protein SWI5 homolog</fullName>
    </recommendedName>
    <alternativeName>
        <fullName evidence="6">Protein SAE3 homolog</fullName>
    </alternativeName>
</protein>
<feature type="region of interest" description="Disordered" evidence="7">
    <location>
        <begin position="1"/>
        <end position="29"/>
    </location>
</feature>
<accession>A0A6I8TSE5</accession>
<dbReference type="Gene3D" id="1.20.5.170">
    <property type="match status" value="1"/>
</dbReference>
<evidence type="ECO:0000313" key="8">
    <source>
        <dbReference type="EnsemblMetazoa" id="AAEL024972-PA"/>
    </source>
</evidence>
<name>A0A6I8TSE5_AEDAE</name>
<dbReference type="Pfam" id="PF07061">
    <property type="entry name" value="Swi5"/>
    <property type="match status" value="1"/>
</dbReference>
<dbReference type="Proteomes" id="UP000008820">
    <property type="component" value="Chromosome 2"/>
</dbReference>
<evidence type="ECO:0000256" key="6">
    <source>
        <dbReference type="ARBA" id="ARBA00030081"/>
    </source>
</evidence>
<comment type="function">
    <text evidence="5">Component of the swi5-sfr1 complex, a complex required for double-strand break repair via homologous recombination.</text>
</comment>
<gene>
    <name evidence="8" type="primary">110675903</name>
</gene>
<comment type="similarity">
    <text evidence="1">Belongs to the SWI5/SAE3 family.</text>
</comment>
<dbReference type="GO" id="GO:0034974">
    <property type="term" value="C:Swi5-Swi2 complex"/>
    <property type="evidence" value="ECO:0007669"/>
    <property type="project" value="TreeGrafter"/>
</dbReference>
<dbReference type="GO" id="GO:0000724">
    <property type="term" value="P:double-strand break repair via homologous recombination"/>
    <property type="evidence" value="ECO:0007669"/>
    <property type="project" value="TreeGrafter"/>
</dbReference>
<evidence type="ECO:0000256" key="4">
    <source>
        <dbReference type="ARBA" id="ARBA00023204"/>
    </source>
</evidence>
<keyword evidence="9" id="KW-1185">Reference proteome</keyword>
<evidence type="ECO:0000256" key="5">
    <source>
        <dbReference type="ARBA" id="ARBA00025380"/>
    </source>
</evidence>
<dbReference type="EnsemblMetazoa" id="AAEL024972-RA">
    <property type="protein sequence ID" value="AAEL024972-PA"/>
    <property type="gene ID" value="AAEL024972"/>
</dbReference>
<reference evidence="8" key="2">
    <citation type="submission" date="2020-05" db="UniProtKB">
        <authorList>
            <consortium name="EnsemblMetazoa"/>
        </authorList>
    </citation>
    <scope>IDENTIFICATION</scope>
    <source>
        <strain evidence="8">LVP_AGWG</strain>
    </source>
</reference>
<dbReference type="GO" id="GO:0032798">
    <property type="term" value="C:Swi5-Sfr1 complex"/>
    <property type="evidence" value="ECO:0007669"/>
    <property type="project" value="TreeGrafter"/>
</dbReference>
<keyword evidence="4" id="KW-0234">DNA repair</keyword>
<dbReference type="PANTHER" id="PTHR28529:SF2">
    <property type="entry name" value="DNA REPAIR PROTEIN SWI5 HOMOLOG"/>
    <property type="match status" value="1"/>
</dbReference>
<keyword evidence="3" id="KW-0227">DNA damage</keyword>
<dbReference type="InParanoid" id="A0A6I8TSE5"/>
<dbReference type="PANTHER" id="PTHR28529">
    <property type="entry name" value="DNA REPAIR PROTEIN SWI5 HOMOLOG"/>
    <property type="match status" value="1"/>
</dbReference>
<dbReference type="InterPro" id="IPR010760">
    <property type="entry name" value="DNA-repair_Swi5"/>
</dbReference>
<evidence type="ECO:0000256" key="7">
    <source>
        <dbReference type="SAM" id="MobiDB-lite"/>
    </source>
</evidence>
<evidence type="ECO:0000256" key="3">
    <source>
        <dbReference type="ARBA" id="ARBA00022763"/>
    </source>
</evidence>
<dbReference type="OrthoDB" id="5839at2759"/>
<sequence length="73" mass="8147">MSSTPSKNMTKEADKGSSPSRDASERDKTELMDMMHRYNDIKDATQKVLGALAVMEGATVKEMHVRYNLPLDS</sequence>
<dbReference type="AlphaFoldDB" id="A0A6I8TSE5"/>